<feature type="signal peptide" evidence="1">
    <location>
        <begin position="1"/>
        <end position="28"/>
    </location>
</feature>
<name>A0A1Y2FTH4_9FUNG</name>
<reference evidence="3 4" key="1">
    <citation type="submission" date="2016-08" db="EMBL/GenBank/DDBJ databases">
        <title>A Parts List for Fungal Cellulosomes Revealed by Comparative Genomics.</title>
        <authorList>
            <consortium name="DOE Joint Genome Institute"/>
            <person name="Haitjema C.H."/>
            <person name="Gilmore S.P."/>
            <person name="Henske J.K."/>
            <person name="Solomon K.V."/>
            <person name="De Groot R."/>
            <person name="Kuo A."/>
            <person name="Mondo S.J."/>
            <person name="Salamov A.A."/>
            <person name="Labutti K."/>
            <person name="Zhao Z."/>
            <person name="Chiniquy J."/>
            <person name="Barry K."/>
            <person name="Brewer H.M."/>
            <person name="Purvine S.O."/>
            <person name="Wright A.T."/>
            <person name="Boxma B."/>
            <person name="Van Alen T."/>
            <person name="Hackstein J.H."/>
            <person name="Baker S.E."/>
            <person name="Grigoriev I.V."/>
            <person name="O'Malley M.A."/>
        </authorList>
    </citation>
    <scope>NUCLEOTIDE SEQUENCE [LARGE SCALE GENOMIC DNA]</scope>
    <source>
        <strain evidence="3 4">G1</strain>
    </source>
</reference>
<comment type="caution">
    <text evidence="3">The sequence shown here is derived from an EMBL/GenBank/DDBJ whole genome shotgun (WGS) entry which is preliminary data.</text>
</comment>
<accession>A0A1Y2FTH4</accession>
<dbReference type="STRING" id="1754190.A0A1Y2FTH4"/>
<dbReference type="Proteomes" id="UP000193920">
    <property type="component" value="Unassembled WGS sequence"/>
</dbReference>
<dbReference type="Gene3D" id="3.20.20.190">
    <property type="entry name" value="Phosphatidylinositol (PI) phosphodiesterase"/>
    <property type="match status" value="1"/>
</dbReference>
<dbReference type="GO" id="GO:0008081">
    <property type="term" value="F:phosphoric diester hydrolase activity"/>
    <property type="evidence" value="ECO:0007669"/>
    <property type="project" value="InterPro"/>
</dbReference>
<organism evidence="3 4">
    <name type="scientific">Neocallimastix californiae</name>
    <dbReference type="NCBI Taxonomy" id="1754190"/>
    <lineage>
        <taxon>Eukaryota</taxon>
        <taxon>Fungi</taxon>
        <taxon>Fungi incertae sedis</taxon>
        <taxon>Chytridiomycota</taxon>
        <taxon>Chytridiomycota incertae sedis</taxon>
        <taxon>Neocallimastigomycetes</taxon>
        <taxon>Neocallimastigales</taxon>
        <taxon>Neocallimastigaceae</taxon>
        <taxon>Neocallimastix</taxon>
    </lineage>
</organism>
<sequence length="331" mass="37659">MNKFSMGWGKLLLILFVMLFSVVTKVKAAISWNEVGDYNWMRYIDSNMRISQINIPGSHDSGAIDMGKGEGSFLISLFTKTQDLTIFDQLIQGTRYLDIRLAWDVAKRDVIIVHGVINTSITFADVLNDIYYFLSLKDNNGQRITDSEAIVLSLKIDRSGHDNEIISRVMEYISQNPTYWFTNRYIPTLAEVRGKIVLATRFTSNFGLSVDWNDMGEANRPQCNVCYKERGVQGLNSFYNVVAQDYYSISPENKWNVFSGVLANLKSSANTILINFLSISNLDMVGTARSLNNKLLNVNTQIRPENGWIIVDFTRAEIARKIYRSNIISSY</sequence>
<protein>
    <submittedName>
        <fullName evidence="3">PLC-like phosphodiesterase</fullName>
    </submittedName>
</protein>
<dbReference type="SMART" id="SM00148">
    <property type="entry name" value="PLCXc"/>
    <property type="match status" value="1"/>
</dbReference>
<dbReference type="PANTHER" id="PTHR13593:SF113">
    <property type="entry name" value="SI:DKEY-266F7.9"/>
    <property type="match status" value="1"/>
</dbReference>
<dbReference type="SUPFAM" id="SSF51695">
    <property type="entry name" value="PLC-like phosphodiesterases"/>
    <property type="match status" value="1"/>
</dbReference>
<evidence type="ECO:0000313" key="4">
    <source>
        <dbReference type="Proteomes" id="UP000193920"/>
    </source>
</evidence>
<gene>
    <name evidence="3" type="ORF">LY90DRAFT_663018</name>
</gene>
<dbReference type="OrthoDB" id="2158103at2759"/>
<dbReference type="EMBL" id="MCOG01000001">
    <property type="protein sequence ID" value="ORY87302.1"/>
    <property type="molecule type" value="Genomic_DNA"/>
</dbReference>
<feature type="chain" id="PRO_5012350130" evidence="1">
    <location>
        <begin position="29"/>
        <end position="331"/>
    </location>
</feature>
<dbReference type="PANTHER" id="PTHR13593">
    <property type="match status" value="1"/>
</dbReference>
<dbReference type="Pfam" id="PF00388">
    <property type="entry name" value="PI-PLC-X"/>
    <property type="match status" value="1"/>
</dbReference>
<dbReference type="PROSITE" id="PS50007">
    <property type="entry name" value="PIPLC_X_DOMAIN"/>
    <property type="match status" value="1"/>
</dbReference>
<proteinExistence type="predicted"/>
<dbReference type="InterPro" id="IPR051057">
    <property type="entry name" value="PI-PLC_domain"/>
</dbReference>
<evidence type="ECO:0000259" key="2">
    <source>
        <dbReference type="SMART" id="SM00148"/>
    </source>
</evidence>
<evidence type="ECO:0000313" key="3">
    <source>
        <dbReference type="EMBL" id="ORY87302.1"/>
    </source>
</evidence>
<keyword evidence="1" id="KW-0732">Signal</keyword>
<feature type="domain" description="Phosphatidylinositol-specific phospholipase C X" evidence="2">
    <location>
        <begin position="44"/>
        <end position="201"/>
    </location>
</feature>
<evidence type="ECO:0000256" key="1">
    <source>
        <dbReference type="SAM" id="SignalP"/>
    </source>
</evidence>
<dbReference type="InterPro" id="IPR017946">
    <property type="entry name" value="PLC-like_Pdiesterase_TIM-brl"/>
</dbReference>
<dbReference type="AlphaFoldDB" id="A0A1Y2FTH4"/>
<keyword evidence="4" id="KW-1185">Reference proteome</keyword>
<dbReference type="GO" id="GO:0006629">
    <property type="term" value="P:lipid metabolic process"/>
    <property type="evidence" value="ECO:0007669"/>
    <property type="project" value="InterPro"/>
</dbReference>
<dbReference type="InterPro" id="IPR000909">
    <property type="entry name" value="PLipase_C_PInositol-sp_X_dom"/>
</dbReference>